<dbReference type="InterPro" id="IPR057326">
    <property type="entry name" value="KR_dom"/>
</dbReference>
<name>A0ABW0ZNN7_9ACTN</name>
<keyword evidence="5" id="KW-1185">Reference proteome</keyword>
<dbReference type="InterPro" id="IPR036291">
    <property type="entry name" value="NAD(P)-bd_dom_sf"/>
</dbReference>
<protein>
    <submittedName>
        <fullName evidence="4">SDR family NAD(P)-dependent oxidoreductase</fullName>
        <ecNumber evidence="4">1.1.1.-</ecNumber>
    </submittedName>
</protein>
<dbReference type="CDD" id="cd05233">
    <property type="entry name" value="SDR_c"/>
    <property type="match status" value="1"/>
</dbReference>
<dbReference type="PANTHER" id="PTHR42760:SF133">
    <property type="entry name" value="3-OXOACYL-[ACYL-CARRIER-PROTEIN] REDUCTASE"/>
    <property type="match status" value="1"/>
</dbReference>
<dbReference type="Proteomes" id="UP001596072">
    <property type="component" value="Unassembled WGS sequence"/>
</dbReference>
<proteinExistence type="inferred from homology"/>
<organism evidence="4 5">
    <name type="scientific">Nocardioides vastitatis</name>
    <dbReference type="NCBI Taxonomy" id="2568655"/>
    <lineage>
        <taxon>Bacteria</taxon>
        <taxon>Bacillati</taxon>
        <taxon>Actinomycetota</taxon>
        <taxon>Actinomycetes</taxon>
        <taxon>Propionibacteriales</taxon>
        <taxon>Nocardioidaceae</taxon>
        <taxon>Nocardioides</taxon>
    </lineage>
</organism>
<evidence type="ECO:0000259" key="3">
    <source>
        <dbReference type="SMART" id="SM00822"/>
    </source>
</evidence>
<dbReference type="Gene3D" id="3.40.50.720">
    <property type="entry name" value="NAD(P)-binding Rossmann-like Domain"/>
    <property type="match status" value="1"/>
</dbReference>
<dbReference type="SMART" id="SM00822">
    <property type="entry name" value="PKS_KR"/>
    <property type="match status" value="1"/>
</dbReference>
<dbReference type="PANTHER" id="PTHR42760">
    <property type="entry name" value="SHORT-CHAIN DEHYDROGENASES/REDUCTASES FAMILY MEMBER"/>
    <property type="match status" value="1"/>
</dbReference>
<comment type="caution">
    <text evidence="4">The sequence shown here is derived from an EMBL/GenBank/DDBJ whole genome shotgun (WGS) entry which is preliminary data.</text>
</comment>
<dbReference type="Pfam" id="PF13561">
    <property type="entry name" value="adh_short_C2"/>
    <property type="match status" value="1"/>
</dbReference>
<accession>A0ABW0ZNN7</accession>
<comment type="similarity">
    <text evidence="1">Belongs to the short-chain dehydrogenases/reductases (SDR) family.</text>
</comment>
<dbReference type="RefSeq" id="WP_136435427.1">
    <property type="nucleotide sequence ID" value="NZ_JBHSNS010000013.1"/>
</dbReference>
<evidence type="ECO:0000256" key="1">
    <source>
        <dbReference type="ARBA" id="ARBA00006484"/>
    </source>
</evidence>
<evidence type="ECO:0000313" key="4">
    <source>
        <dbReference type="EMBL" id="MFC5731209.1"/>
    </source>
</evidence>
<gene>
    <name evidence="4" type="ORF">ACFPQB_20020</name>
</gene>
<dbReference type="PRINTS" id="PR00080">
    <property type="entry name" value="SDRFAMILY"/>
</dbReference>
<sequence>MLDKRCIVTGSAQGIGRAVAIELGEQGAAHVVLADRNADAAEETAELVRKTGAAATVAAVDLRDRQQIQDLVDTAVQAMGGLDTVVNVAGVIEALLTDKPTTVELLEEEIWDAVFDVNLKAIWLLTKFAAPELRKGNGPAIVNCSSVSGLTGYAMGAAYCASKGGLIQLTRAAAVDLSPEIRVNCFAPGSIDTPMRHGFLEAAEDKEAVEKFMIASHLVRRSGQADEVAKVACFLASDASSFVTGAVYTVDGGSLAWRGSNA</sequence>
<keyword evidence="2 4" id="KW-0560">Oxidoreductase</keyword>
<evidence type="ECO:0000313" key="5">
    <source>
        <dbReference type="Proteomes" id="UP001596072"/>
    </source>
</evidence>
<evidence type="ECO:0000256" key="2">
    <source>
        <dbReference type="ARBA" id="ARBA00023002"/>
    </source>
</evidence>
<dbReference type="InterPro" id="IPR020904">
    <property type="entry name" value="Sc_DH/Rdtase_CS"/>
</dbReference>
<dbReference type="InterPro" id="IPR002347">
    <property type="entry name" value="SDR_fam"/>
</dbReference>
<reference evidence="5" key="1">
    <citation type="journal article" date="2019" name="Int. J. Syst. Evol. Microbiol.">
        <title>The Global Catalogue of Microorganisms (GCM) 10K type strain sequencing project: providing services to taxonomists for standard genome sequencing and annotation.</title>
        <authorList>
            <consortium name="The Broad Institute Genomics Platform"/>
            <consortium name="The Broad Institute Genome Sequencing Center for Infectious Disease"/>
            <person name="Wu L."/>
            <person name="Ma J."/>
        </authorList>
    </citation>
    <scope>NUCLEOTIDE SEQUENCE [LARGE SCALE GENOMIC DNA]</scope>
    <source>
        <strain evidence="5">YIM 94188</strain>
    </source>
</reference>
<dbReference type="EC" id="1.1.1.-" evidence="4"/>
<dbReference type="SUPFAM" id="SSF51735">
    <property type="entry name" value="NAD(P)-binding Rossmann-fold domains"/>
    <property type="match status" value="1"/>
</dbReference>
<dbReference type="PRINTS" id="PR00081">
    <property type="entry name" value="GDHRDH"/>
</dbReference>
<dbReference type="PROSITE" id="PS00061">
    <property type="entry name" value="ADH_SHORT"/>
    <property type="match status" value="1"/>
</dbReference>
<feature type="domain" description="Ketoreductase" evidence="3">
    <location>
        <begin position="4"/>
        <end position="180"/>
    </location>
</feature>
<dbReference type="EMBL" id="JBHSNS010000013">
    <property type="protein sequence ID" value="MFC5731209.1"/>
    <property type="molecule type" value="Genomic_DNA"/>
</dbReference>
<dbReference type="GO" id="GO:0016491">
    <property type="term" value="F:oxidoreductase activity"/>
    <property type="evidence" value="ECO:0007669"/>
    <property type="project" value="UniProtKB-KW"/>
</dbReference>